<evidence type="ECO:0000256" key="1">
    <source>
        <dbReference type="SAM" id="MobiDB-lite"/>
    </source>
</evidence>
<reference evidence="2" key="1">
    <citation type="submission" date="2018-04" db="EMBL/GenBank/DDBJ databases">
        <title>Whole genome sequencing of Hypsizygus marmoreus.</title>
        <authorList>
            <person name="Choi I.-G."/>
            <person name="Min B."/>
            <person name="Kim J.-G."/>
            <person name="Kim S."/>
            <person name="Oh Y.-L."/>
            <person name="Kong W.-S."/>
            <person name="Park H."/>
            <person name="Jeong J."/>
            <person name="Song E.-S."/>
        </authorList>
    </citation>
    <scope>NUCLEOTIDE SEQUENCE [LARGE SCALE GENOMIC DNA]</scope>
    <source>
        <strain evidence="2">51987-8</strain>
    </source>
</reference>
<evidence type="ECO:0000313" key="2">
    <source>
        <dbReference type="EMBL" id="RDB14503.1"/>
    </source>
</evidence>
<dbReference type="AlphaFoldDB" id="A0A369J474"/>
<name>A0A369J474_HYPMA</name>
<proteinExistence type="predicted"/>
<organism evidence="2 3">
    <name type="scientific">Hypsizygus marmoreus</name>
    <name type="common">White beech mushroom</name>
    <name type="synonym">Agaricus marmoreus</name>
    <dbReference type="NCBI Taxonomy" id="39966"/>
    <lineage>
        <taxon>Eukaryota</taxon>
        <taxon>Fungi</taxon>
        <taxon>Dikarya</taxon>
        <taxon>Basidiomycota</taxon>
        <taxon>Agaricomycotina</taxon>
        <taxon>Agaricomycetes</taxon>
        <taxon>Agaricomycetidae</taxon>
        <taxon>Agaricales</taxon>
        <taxon>Tricholomatineae</taxon>
        <taxon>Lyophyllaceae</taxon>
        <taxon>Hypsizygus</taxon>
    </lineage>
</organism>
<dbReference type="EMBL" id="LUEZ02000100">
    <property type="protein sequence ID" value="RDB14503.1"/>
    <property type="molecule type" value="Genomic_DNA"/>
</dbReference>
<sequence>METTESPLTDISSSVSDGGFPPSNVDVSSFVLSSPFLATPSNDQEHRDDEAVSPYTPPMQGVEVHGAFVRNEFERQVPAATMTHPRFTMQSLQYQFFDAIHCLQLATLELQDFSDLHGEPGDDTFQPLQFRSQNYEDRLEHLRAQRQLREADVYTAALRLMHHSDFPAGEDAPVASRDAFPWRRHIPWHSSMRALRYTQRMLLEHAQATLLVLRHVGAEIHACRDNVDKM</sequence>
<feature type="compositionally biased region" description="Polar residues" evidence="1">
    <location>
        <begin position="1"/>
        <end position="16"/>
    </location>
</feature>
<gene>
    <name evidence="2" type="ORF">Hypma_016619</name>
</gene>
<accession>A0A369J474</accession>
<dbReference type="Proteomes" id="UP000076154">
    <property type="component" value="Unassembled WGS sequence"/>
</dbReference>
<comment type="caution">
    <text evidence="2">The sequence shown here is derived from an EMBL/GenBank/DDBJ whole genome shotgun (WGS) entry which is preliminary data.</text>
</comment>
<dbReference type="InParanoid" id="A0A369J474"/>
<feature type="region of interest" description="Disordered" evidence="1">
    <location>
        <begin position="1"/>
        <end position="20"/>
    </location>
</feature>
<evidence type="ECO:0000313" key="3">
    <source>
        <dbReference type="Proteomes" id="UP000076154"/>
    </source>
</evidence>
<keyword evidence="3" id="KW-1185">Reference proteome</keyword>
<protein>
    <submittedName>
        <fullName evidence="2">Uncharacterized protein</fullName>
    </submittedName>
</protein>